<dbReference type="InterPro" id="IPR020635">
    <property type="entry name" value="Tyr_kinase_cat_dom"/>
</dbReference>
<accession>A0AAV8W2W1</accession>
<dbReference type="GO" id="GO:0007169">
    <property type="term" value="P:cell surface receptor protein tyrosine kinase signaling pathway"/>
    <property type="evidence" value="ECO:0007669"/>
    <property type="project" value="TreeGrafter"/>
</dbReference>
<dbReference type="SMART" id="SM00219">
    <property type="entry name" value="TyrKc"/>
    <property type="match status" value="1"/>
</dbReference>
<dbReference type="GO" id="GO:0010976">
    <property type="term" value="P:positive regulation of neuron projection development"/>
    <property type="evidence" value="ECO:0007669"/>
    <property type="project" value="TreeGrafter"/>
</dbReference>
<evidence type="ECO:0000256" key="3">
    <source>
        <dbReference type="SAM" id="Phobius"/>
    </source>
</evidence>
<dbReference type="GO" id="GO:0005886">
    <property type="term" value="C:plasma membrane"/>
    <property type="evidence" value="ECO:0007669"/>
    <property type="project" value="TreeGrafter"/>
</dbReference>
<dbReference type="AlphaFoldDB" id="A0AAV8W2W1"/>
<dbReference type="InterPro" id="IPR001245">
    <property type="entry name" value="Ser-Thr/Tyr_kinase_cat_dom"/>
</dbReference>
<feature type="binding site" evidence="2">
    <location>
        <position position="212"/>
    </location>
    <ligand>
        <name>ATP</name>
        <dbReference type="ChEBI" id="CHEBI:30616"/>
    </ligand>
</feature>
<evidence type="ECO:0000256" key="1">
    <source>
        <dbReference type="ARBA" id="ARBA00004167"/>
    </source>
</evidence>
<dbReference type="InterPro" id="IPR017441">
    <property type="entry name" value="Protein_kinase_ATP_BS"/>
</dbReference>
<dbReference type="PROSITE" id="PS00107">
    <property type="entry name" value="PROTEIN_KINASE_ATP"/>
    <property type="match status" value="1"/>
</dbReference>
<dbReference type="GO" id="GO:0005524">
    <property type="term" value="F:ATP binding"/>
    <property type="evidence" value="ECO:0007669"/>
    <property type="project" value="UniProtKB-UniRule"/>
</dbReference>
<keyword evidence="3" id="KW-1133">Transmembrane helix</keyword>
<evidence type="ECO:0000256" key="2">
    <source>
        <dbReference type="PROSITE-ProRule" id="PRU10141"/>
    </source>
</evidence>
<dbReference type="SUPFAM" id="SSF56112">
    <property type="entry name" value="Protein kinase-like (PK-like)"/>
    <property type="match status" value="1"/>
</dbReference>
<dbReference type="GO" id="GO:0004714">
    <property type="term" value="F:transmembrane receptor protein tyrosine kinase activity"/>
    <property type="evidence" value="ECO:0007669"/>
    <property type="project" value="TreeGrafter"/>
</dbReference>
<feature type="domain" description="Protein kinase" evidence="4">
    <location>
        <begin position="179"/>
        <end position="301"/>
    </location>
</feature>
<protein>
    <recommendedName>
        <fullName evidence="4">Protein kinase domain-containing protein</fullName>
    </recommendedName>
</protein>
<evidence type="ECO:0000313" key="6">
    <source>
        <dbReference type="Proteomes" id="UP001159042"/>
    </source>
</evidence>
<dbReference type="GO" id="GO:1990090">
    <property type="term" value="P:cellular response to nerve growth factor stimulus"/>
    <property type="evidence" value="ECO:0007669"/>
    <property type="project" value="TreeGrafter"/>
</dbReference>
<keyword evidence="3" id="KW-0472">Membrane</keyword>
<keyword evidence="2" id="KW-0067">ATP-binding</keyword>
<dbReference type="GO" id="GO:0043235">
    <property type="term" value="C:receptor complex"/>
    <property type="evidence" value="ECO:0007669"/>
    <property type="project" value="TreeGrafter"/>
</dbReference>
<keyword evidence="2" id="KW-0547">Nucleotide-binding</keyword>
<dbReference type="GO" id="GO:0030424">
    <property type="term" value="C:axon"/>
    <property type="evidence" value="ECO:0007669"/>
    <property type="project" value="TreeGrafter"/>
</dbReference>
<keyword evidence="6" id="KW-1185">Reference proteome</keyword>
<dbReference type="InterPro" id="IPR011009">
    <property type="entry name" value="Kinase-like_dom_sf"/>
</dbReference>
<dbReference type="InterPro" id="IPR000719">
    <property type="entry name" value="Prot_kinase_dom"/>
</dbReference>
<sequence>TVNYITEQDVREPVTYSGNCTMGMSKCKGETACKPLHNFTYTCLCTHDSLPPTARGTCPRRIVNQVPGVIPNVQPPSNKFDSATQAVVNSTSSENPAGASTEFLQWKNYLIPSTFIAVLTIVIIYILFMFLRKRSKRHNAVASPINLKHSLLVAERYAPNPQYSACSGTGIPLLRKETLKFLNEIGEGCFGKVFKGELLCEDTDQIEIVAIKVLKDSATREAEENFLREVEIMSAFRHPNILSLLGVVLREITIGVGNKNKSLPRPPPLPVLAQSDILDAHGYLMPKEVKEPAQYLQTMPD</sequence>
<feature type="non-terminal residue" evidence="5">
    <location>
        <position position="1"/>
    </location>
</feature>
<reference evidence="5 6" key="1">
    <citation type="journal article" date="2023" name="Insect Mol. Biol.">
        <title>Genome sequencing provides insights into the evolution of gene families encoding plant cell wall-degrading enzymes in longhorned beetles.</title>
        <authorList>
            <person name="Shin N.R."/>
            <person name="Okamura Y."/>
            <person name="Kirsch R."/>
            <person name="Pauchet Y."/>
        </authorList>
    </citation>
    <scope>NUCLEOTIDE SEQUENCE [LARGE SCALE GENOMIC DNA]</scope>
    <source>
        <strain evidence="5">EAD_L_NR</strain>
    </source>
</reference>
<proteinExistence type="predicted"/>
<evidence type="ECO:0000313" key="5">
    <source>
        <dbReference type="EMBL" id="KAJ8920993.1"/>
    </source>
</evidence>
<dbReference type="GO" id="GO:0005030">
    <property type="term" value="F:neurotrophin receptor activity"/>
    <property type="evidence" value="ECO:0007669"/>
    <property type="project" value="TreeGrafter"/>
</dbReference>
<evidence type="ECO:0000259" key="4">
    <source>
        <dbReference type="PROSITE" id="PS50011"/>
    </source>
</evidence>
<dbReference type="EMBL" id="JANEYG010000012">
    <property type="protein sequence ID" value="KAJ8920993.1"/>
    <property type="molecule type" value="Genomic_DNA"/>
</dbReference>
<name>A0AAV8W2W1_9CUCU</name>
<keyword evidence="3" id="KW-0812">Transmembrane</keyword>
<dbReference type="GO" id="GO:0043121">
    <property type="term" value="F:neurotrophin binding"/>
    <property type="evidence" value="ECO:0007669"/>
    <property type="project" value="TreeGrafter"/>
</dbReference>
<dbReference type="InterPro" id="IPR050122">
    <property type="entry name" value="RTK"/>
</dbReference>
<dbReference type="PANTHER" id="PTHR24416:SF619">
    <property type="entry name" value="TYROSINE-PROTEIN KINASE TRANSMEMBRANE RECEPTOR ROR-LIKE PROTEIN"/>
    <property type="match status" value="1"/>
</dbReference>
<dbReference type="Gene3D" id="3.30.200.20">
    <property type="entry name" value="Phosphorylase Kinase, domain 1"/>
    <property type="match status" value="1"/>
</dbReference>
<dbReference type="PROSITE" id="PS50011">
    <property type="entry name" value="PROTEIN_KINASE_DOM"/>
    <property type="match status" value="1"/>
</dbReference>
<feature type="transmembrane region" description="Helical" evidence="3">
    <location>
        <begin position="109"/>
        <end position="131"/>
    </location>
</feature>
<dbReference type="PANTHER" id="PTHR24416">
    <property type="entry name" value="TYROSINE-PROTEIN KINASE RECEPTOR"/>
    <property type="match status" value="1"/>
</dbReference>
<comment type="caution">
    <text evidence="5">The sequence shown here is derived from an EMBL/GenBank/DDBJ whole genome shotgun (WGS) entry which is preliminary data.</text>
</comment>
<dbReference type="Proteomes" id="UP001159042">
    <property type="component" value="Unassembled WGS sequence"/>
</dbReference>
<dbReference type="GO" id="GO:0051897">
    <property type="term" value="P:positive regulation of phosphatidylinositol 3-kinase/protein kinase B signal transduction"/>
    <property type="evidence" value="ECO:0007669"/>
    <property type="project" value="TreeGrafter"/>
</dbReference>
<comment type="subcellular location">
    <subcellularLocation>
        <location evidence="1">Membrane</location>
        <topology evidence="1">Single-pass membrane protein</topology>
    </subcellularLocation>
</comment>
<gene>
    <name evidence="5" type="ORF">NQ315_015789</name>
</gene>
<organism evidence="5 6">
    <name type="scientific">Exocentrus adspersus</name>
    <dbReference type="NCBI Taxonomy" id="1586481"/>
    <lineage>
        <taxon>Eukaryota</taxon>
        <taxon>Metazoa</taxon>
        <taxon>Ecdysozoa</taxon>
        <taxon>Arthropoda</taxon>
        <taxon>Hexapoda</taxon>
        <taxon>Insecta</taxon>
        <taxon>Pterygota</taxon>
        <taxon>Neoptera</taxon>
        <taxon>Endopterygota</taxon>
        <taxon>Coleoptera</taxon>
        <taxon>Polyphaga</taxon>
        <taxon>Cucujiformia</taxon>
        <taxon>Chrysomeloidea</taxon>
        <taxon>Cerambycidae</taxon>
        <taxon>Lamiinae</taxon>
        <taxon>Acanthocinini</taxon>
        <taxon>Exocentrus</taxon>
    </lineage>
</organism>
<dbReference type="Pfam" id="PF07714">
    <property type="entry name" value="PK_Tyr_Ser-Thr"/>
    <property type="match status" value="1"/>
</dbReference>